<reference evidence="2 3" key="1">
    <citation type="submission" date="2018-12" db="EMBL/GenBank/DDBJ databases">
        <title>Complete genome of Litorilituus sediminis.</title>
        <authorList>
            <person name="Liu A."/>
            <person name="Rong J."/>
        </authorList>
    </citation>
    <scope>NUCLEOTIDE SEQUENCE [LARGE SCALE GENOMIC DNA]</scope>
    <source>
        <strain evidence="2 3">JCM 17549</strain>
    </source>
</reference>
<organism evidence="2 3">
    <name type="scientific">Litorilituus sediminis</name>
    <dbReference type="NCBI Taxonomy" id="718192"/>
    <lineage>
        <taxon>Bacteria</taxon>
        <taxon>Pseudomonadati</taxon>
        <taxon>Pseudomonadota</taxon>
        <taxon>Gammaproteobacteria</taxon>
        <taxon>Alteromonadales</taxon>
        <taxon>Colwelliaceae</taxon>
        <taxon>Litorilituus</taxon>
    </lineage>
</organism>
<accession>A0A4P6P2R9</accession>
<evidence type="ECO:0000256" key="1">
    <source>
        <dbReference type="SAM" id="SignalP"/>
    </source>
</evidence>
<feature type="chain" id="PRO_5020757788" description="Lipoprotein" evidence="1">
    <location>
        <begin position="19"/>
        <end position="208"/>
    </location>
</feature>
<protein>
    <recommendedName>
        <fullName evidence="4">Lipoprotein</fullName>
    </recommendedName>
</protein>
<dbReference type="AlphaFoldDB" id="A0A4P6P2R9"/>
<dbReference type="EMBL" id="CP034759">
    <property type="protein sequence ID" value="QBG35766.1"/>
    <property type="molecule type" value="Genomic_DNA"/>
</dbReference>
<dbReference type="Proteomes" id="UP000290244">
    <property type="component" value="Chromosome"/>
</dbReference>
<dbReference type="OrthoDB" id="9179113at2"/>
<sequence>MKAIKTMLTASAVVVATAALSGCNMTSSSGTSSAAADTNSAVPAQGFAEGAKVYAIVNLHSDSPKNKLYAMNYQLPKMLPICSEFVIQDISTKVIELTYKGLEYDYVWDGHTKKAGQSLEENFMLFFGESCDEAKAKVKTLSEVDQKGIKRGKPIVGMTKEGVLLAMGRPPIHATPDLEGDLWTYWINRWVRHILEFNDKGELVKVIK</sequence>
<dbReference type="PROSITE" id="PS51257">
    <property type="entry name" value="PROKAR_LIPOPROTEIN"/>
    <property type="match status" value="1"/>
</dbReference>
<feature type="signal peptide" evidence="1">
    <location>
        <begin position="1"/>
        <end position="18"/>
    </location>
</feature>
<evidence type="ECO:0000313" key="2">
    <source>
        <dbReference type="EMBL" id="QBG35766.1"/>
    </source>
</evidence>
<evidence type="ECO:0008006" key="4">
    <source>
        <dbReference type="Google" id="ProtNLM"/>
    </source>
</evidence>
<keyword evidence="3" id="KW-1185">Reference proteome</keyword>
<proteinExistence type="predicted"/>
<evidence type="ECO:0000313" key="3">
    <source>
        <dbReference type="Proteomes" id="UP000290244"/>
    </source>
</evidence>
<gene>
    <name evidence="2" type="ORF">EMK97_08600</name>
</gene>
<keyword evidence="1" id="KW-0732">Signal</keyword>
<name>A0A4P6P2R9_9GAMM</name>
<dbReference type="RefSeq" id="WP_130601264.1">
    <property type="nucleotide sequence ID" value="NZ_CP034759.1"/>
</dbReference>
<dbReference type="KEGG" id="lsd:EMK97_08600"/>